<protein>
    <submittedName>
        <fullName evidence="1">Uncharacterized protein</fullName>
    </submittedName>
</protein>
<accession>X1CEQ3</accession>
<sequence>FSNYNWWVKTSRQRRTGPESNYFSDSKENVWVDSESPVGAC</sequence>
<dbReference type="AlphaFoldDB" id="X1CEQ3"/>
<gene>
    <name evidence="1" type="ORF">S01H4_48416</name>
</gene>
<evidence type="ECO:0000313" key="1">
    <source>
        <dbReference type="EMBL" id="GAG91572.1"/>
    </source>
</evidence>
<proteinExistence type="predicted"/>
<organism evidence="1">
    <name type="scientific">marine sediment metagenome</name>
    <dbReference type="NCBI Taxonomy" id="412755"/>
    <lineage>
        <taxon>unclassified sequences</taxon>
        <taxon>metagenomes</taxon>
        <taxon>ecological metagenomes</taxon>
    </lineage>
</organism>
<name>X1CEQ3_9ZZZZ</name>
<reference evidence="1" key="1">
    <citation type="journal article" date="2014" name="Front. Microbiol.">
        <title>High frequency of phylogenetically diverse reductive dehalogenase-homologous genes in deep subseafloor sedimentary metagenomes.</title>
        <authorList>
            <person name="Kawai M."/>
            <person name="Futagami T."/>
            <person name="Toyoda A."/>
            <person name="Takaki Y."/>
            <person name="Nishi S."/>
            <person name="Hori S."/>
            <person name="Arai W."/>
            <person name="Tsubouchi T."/>
            <person name="Morono Y."/>
            <person name="Uchiyama I."/>
            <person name="Ito T."/>
            <person name="Fujiyama A."/>
            <person name="Inagaki F."/>
            <person name="Takami H."/>
        </authorList>
    </citation>
    <scope>NUCLEOTIDE SEQUENCE</scope>
    <source>
        <strain evidence="1">Expedition CK06-06</strain>
    </source>
</reference>
<dbReference type="EMBL" id="BART01027292">
    <property type="protein sequence ID" value="GAG91572.1"/>
    <property type="molecule type" value="Genomic_DNA"/>
</dbReference>
<feature type="non-terminal residue" evidence="1">
    <location>
        <position position="1"/>
    </location>
</feature>
<comment type="caution">
    <text evidence="1">The sequence shown here is derived from an EMBL/GenBank/DDBJ whole genome shotgun (WGS) entry which is preliminary data.</text>
</comment>